<proteinExistence type="predicted"/>
<dbReference type="NCBIfam" id="NF011765">
    <property type="entry name" value="PRK15219.1"/>
    <property type="match status" value="1"/>
</dbReference>
<evidence type="ECO:0000313" key="2">
    <source>
        <dbReference type="Proteomes" id="UP000812031"/>
    </source>
</evidence>
<dbReference type="PANTHER" id="PTHR11002:SF79">
    <property type="entry name" value="CARBONIC ANHYDRASE 2"/>
    <property type="match status" value="1"/>
</dbReference>
<reference evidence="1 2" key="1">
    <citation type="submission" date="2021-07" db="EMBL/GenBank/DDBJ databases">
        <title>Flavobacterium sp. nov. isolated from sediment on the Taihu Lake.</title>
        <authorList>
            <person name="Qu J.-H."/>
        </authorList>
    </citation>
    <scope>NUCLEOTIDE SEQUENCE [LARGE SCALE GENOMIC DNA]</scope>
    <source>
        <strain evidence="1 2">NAS39</strain>
    </source>
</reference>
<name>A0ABS6XYH4_9FLAO</name>
<dbReference type="EMBL" id="JAHWYN010000014">
    <property type="protein sequence ID" value="MBW4361733.1"/>
    <property type="molecule type" value="Genomic_DNA"/>
</dbReference>
<comment type="caution">
    <text evidence="1">The sequence shown here is derived from an EMBL/GenBank/DDBJ whole genome shotgun (WGS) entry which is preliminary data.</text>
</comment>
<protein>
    <submittedName>
        <fullName evidence="1">Carbonic anhydrase</fullName>
    </submittedName>
</protein>
<dbReference type="Pfam" id="PF00484">
    <property type="entry name" value="Pro_CA"/>
    <property type="match status" value="1"/>
</dbReference>
<dbReference type="RefSeq" id="WP_219318229.1">
    <property type="nucleotide sequence ID" value="NZ_JAHWYN010000014.1"/>
</dbReference>
<dbReference type="PANTHER" id="PTHR11002">
    <property type="entry name" value="CARBONIC ANHYDRASE"/>
    <property type="match status" value="1"/>
</dbReference>
<dbReference type="InterPro" id="IPR001765">
    <property type="entry name" value="Carbonic_anhydrase"/>
</dbReference>
<dbReference type="SMART" id="SM00947">
    <property type="entry name" value="Pro_CA"/>
    <property type="match status" value="1"/>
</dbReference>
<organism evidence="1 2">
    <name type="scientific">Flavobacterium taihuense</name>
    <dbReference type="NCBI Taxonomy" id="2857508"/>
    <lineage>
        <taxon>Bacteria</taxon>
        <taxon>Pseudomonadati</taxon>
        <taxon>Bacteroidota</taxon>
        <taxon>Flavobacteriia</taxon>
        <taxon>Flavobacteriales</taxon>
        <taxon>Flavobacteriaceae</taxon>
        <taxon>Flavobacterium</taxon>
    </lineage>
</organism>
<dbReference type="Proteomes" id="UP000812031">
    <property type="component" value="Unassembled WGS sequence"/>
</dbReference>
<gene>
    <name evidence="1" type="ORF">KZH69_14665</name>
</gene>
<sequence length="248" mass="27357">MKMLQVATAVLLLQLFPSCKSNSSKISNDDNKSFTATYKHQHVLTKAEQDQLTPDQVLLQFKEGNERFKSGNVTQREHSEEIRKVATGGQYPKAMVLSCVDSRVPVEDVFDQGIGDVFVGRVAGNFVNTDLLGSMEFACKVAGAKLILVMGHQHCGAVKSAIDDVKLGNITSMLVNIKPAVAMSEAFHGEKSSKNESFVKEVAYNNIRHTISEIRAKSEILRTMESKGKIKIVGAFYTLRTGELEFIE</sequence>
<evidence type="ECO:0000313" key="1">
    <source>
        <dbReference type="EMBL" id="MBW4361733.1"/>
    </source>
</evidence>
<keyword evidence="2" id="KW-1185">Reference proteome</keyword>
<accession>A0ABS6XYH4</accession>
<dbReference type="CDD" id="cd03378">
    <property type="entry name" value="beta_CA_cladeC"/>
    <property type="match status" value="1"/>
</dbReference>